<dbReference type="SUPFAM" id="SSF52218">
    <property type="entry name" value="Flavoproteins"/>
    <property type="match status" value="1"/>
</dbReference>
<dbReference type="Pfam" id="PF03358">
    <property type="entry name" value="FMN_red"/>
    <property type="match status" value="1"/>
</dbReference>
<organism evidence="4 5">
    <name type="scientific">Ruminococcus flavefaciens 007c</name>
    <dbReference type="NCBI Taxonomy" id="1341157"/>
    <lineage>
        <taxon>Bacteria</taxon>
        <taxon>Bacillati</taxon>
        <taxon>Bacillota</taxon>
        <taxon>Clostridia</taxon>
        <taxon>Eubacteriales</taxon>
        <taxon>Oscillospiraceae</taxon>
        <taxon>Ruminococcus</taxon>
    </lineage>
</organism>
<dbReference type="PANTHER" id="PTHR43278">
    <property type="entry name" value="NAD(P)H-DEPENDENT FMN-CONTAINING OXIDOREDUCTASE YWQN-RELATED"/>
    <property type="match status" value="1"/>
</dbReference>
<dbReference type="InterPro" id="IPR005025">
    <property type="entry name" value="FMN_Rdtase-like_dom"/>
</dbReference>
<dbReference type="eggNOG" id="COG0655">
    <property type="taxonomic scope" value="Bacteria"/>
</dbReference>
<dbReference type="InterPro" id="IPR029039">
    <property type="entry name" value="Flavoprotein-like_sf"/>
</dbReference>
<sequence>MSNIVILVGSVRKNGNTALLAQSFAEGAALHNNVETISVADHKTAPCTGCNACFVREGNACFQKDDMTQIYEKLRSADIVVIASPVYFYGVSAQLKAVIDRLHNPIRNTFRLKKLGLLLVGAADLPNLFDSIIMQYRMTMDYFGLESIGSVLVRGVKNIGDIKGAPELKEAYELGASLK</sequence>
<proteinExistence type="predicted"/>
<accession>W7UN45</accession>
<keyword evidence="5" id="KW-1185">Reference proteome</keyword>
<dbReference type="EMBL" id="ATAX01000028">
    <property type="protein sequence ID" value="EWM53014.1"/>
    <property type="molecule type" value="Genomic_DNA"/>
</dbReference>
<dbReference type="PANTHER" id="PTHR43278:SF4">
    <property type="entry name" value="NAD(P)H-DEPENDENT FMN-CONTAINING OXIDOREDUCTASE YWQN-RELATED"/>
    <property type="match status" value="1"/>
</dbReference>
<dbReference type="Gene3D" id="3.40.50.360">
    <property type="match status" value="1"/>
</dbReference>
<comment type="caution">
    <text evidence="4">The sequence shown here is derived from an EMBL/GenBank/DDBJ whole genome shotgun (WGS) entry which is preliminary data.</text>
</comment>
<dbReference type="GO" id="GO:0016491">
    <property type="term" value="F:oxidoreductase activity"/>
    <property type="evidence" value="ECO:0007669"/>
    <property type="project" value="InterPro"/>
</dbReference>
<evidence type="ECO:0000256" key="1">
    <source>
        <dbReference type="ARBA" id="ARBA00022630"/>
    </source>
</evidence>
<dbReference type="PATRIC" id="fig|1341157.4.peg.2499"/>
<reference evidence="4 5" key="1">
    <citation type="journal article" date="2014" name="PLoS ONE">
        <title>Rumen cellulosomics: divergent fiber-degrading strategies revealed by comparative genome-wide analysis of six ruminococcal strains.</title>
        <authorList>
            <person name="Dassa B."/>
            <person name="Borovok I."/>
            <person name="Ruimy-Israeli V."/>
            <person name="Lamed R."/>
            <person name="Flint H.J."/>
            <person name="Duncan S.H."/>
            <person name="Henrissat B."/>
            <person name="Coutinho P."/>
            <person name="Morrison M."/>
            <person name="Mosoni P."/>
            <person name="Yeoman C.J."/>
            <person name="White B.A."/>
            <person name="Bayer E.A."/>
        </authorList>
    </citation>
    <scope>NUCLEOTIDE SEQUENCE [LARGE SCALE GENOMIC DNA]</scope>
    <source>
        <strain evidence="4 5">007c</strain>
    </source>
</reference>
<dbReference type="InterPro" id="IPR051796">
    <property type="entry name" value="ISF_SsuE-like"/>
</dbReference>
<keyword evidence="1" id="KW-0285">Flavoprotein</keyword>
<dbReference type="AlphaFoldDB" id="W7UN45"/>
<evidence type="ECO:0000313" key="5">
    <source>
        <dbReference type="Proteomes" id="UP000019365"/>
    </source>
</evidence>
<dbReference type="RefSeq" id="WP_173908384.1">
    <property type="nucleotide sequence ID" value="NZ_ATAX01000028.1"/>
</dbReference>
<keyword evidence="2" id="KW-0288">FMN</keyword>
<dbReference type="Proteomes" id="UP000019365">
    <property type="component" value="Unassembled WGS sequence"/>
</dbReference>
<name>W7UN45_RUMFL</name>
<feature type="domain" description="NADPH-dependent FMN reductase-like" evidence="3">
    <location>
        <begin position="3"/>
        <end position="122"/>
    </location>
</feature>
<evidence type="ECO:0000313" key="4">
    <source>
        <dbReference type="EMBL" id="EWM53014.1"/>
    </source>
</evidence>
<protein>
    <recommendedName>
        <fullName evidence="3">NADPH-dependent FMN reductase-like domain-containing protein</fullName>
    </recommendedName>
</protein>
<gene>
    <name evidence="4" type="ORF">RF007C_15490</name>
</gene>
<evidence type="ECO:0000259" key="3">
    <source>
        <dbReference type="Pfam" id="PF03358"/>
    </source>
</evidence>
<evidence type="ECO:0000256" key="2">
    <source>
        <dbReference type="ARBA" id="ARBA00022643"/>
    </source>
</evidence>